<organism evidence="5 6">
    <name type="scientific">Araneus ventricosus</name>
    <name type="common">Orbweaver spider</name>
    <name type="synonym">Epeira ventricosa</name>
    <dbReference type="NCBI Taxonomy" id="182803"/>
    <lineage>
        <taxon>Eukaryota</taxon>
        <taxon>Metazoa</taxon>
        <taxon>Ecdysozoa</taxon>
        <taxon>Arthropoda</taxon>
        <taxon>Chelicerata</taxon>
        <taxon>Arachnida</taxon>
        <taxon>Araneae</taxon>
        <taxon>Araneomorphae</taxon>
        <taxon>Entelegynae</taxon>
        <taxon>Araneoidea</taxon>
        <taxon>Araneidae</taxon>
        <taxon>Araneus</taxon>
    </lineage>
</organism>
<evidence type="ECO:0000313" key="6">
    <source>
        <dbReference type="Proteomes" id="UP000499080"/>
    </source>
</evidence>
<gene>
    <name evidence="5" type="ORF">AVEN_174675_1</name>
</gene>
<keyword evidence="3" id="KW-0964">Secreted</keyword>
<proteinExistence type="inferred from homology"/>
<protein>
    <submittedName>
        <fullName evidence="5">Uncharacterized protein</fullName>
    </submittedName>
</protein>
<comment type="similarity">
    <text evidence="2">Belongs to the IL-17 family.</text>
</comment>
<dbReference type="OrthoDB" id="6424653at2759"/>
<evidence type="ECO:0000256" key="1">
    <source>
        <dbReference type="ARBA" id="ARBA00004613"/>
    </source>
</evidence>
<dbReference type="Pfam" id="PF06083">
    <property type="entry name" value="IL17"/>
    <property type="match status" value="1"/>
</dbReference>
<dbReference type="Gene3D" id="2.10.90.10">
    <property type="entry name" value="Cystine-knot cytokines"/>
    <property type="match status" value="1"/>
</dbReference>
<evidence type="ECO:0000256" key="3">
    <source>
        <dbReference type="ARBA" id="ARBA00022525"/>
    </source>
</evidence>
<dbReference type="GO" id="GO:0005125">
    <property type="term" value="F:cytokine activity"/>
    <property type="evidence" value="ECO:0007669"/>
    <property type="project" value="InterPro"/>
</dbReference>
<name>A0A4Y2BKY7_ARAVE</name>
<dbReference type="Proteomes" id="UP000499080">
    <property type="component" value="Unassembled WGS sequence"/>
</dbReference>
<dbReference type="SUPFAM" id="SSF57501">
    <property type="entry name" value="Cystine-knot cytokines"/>
    <property type="match status" value="1"/>
</dbReference>
<comment type="subcellular location">
    <subcellularLocation>
        <location evidence="1">Secreted</location>
    </subcellularLocation>
</comment>
<dbReference type="AlphaFoldDB" id="A0A4Y2BKY7"/>
<keyword evidence="4" id="KW-0732">Signal</keyword>
<dbReference type="GO" id="GO:0005576">
    <property type="term" value="C:extracellular region"/>
    <property type="evidence" value="ECO:0007669"/>
    <property type="project" value="UniProtKB-SubCell"/>
</dbReference>
<sequence length="150" mass="16940">MNDSQLFDENHFTTALQFQVVNGNETVQNNKSLSESKEDCYFSEDGSYFNDCQSLVEHKSDANRLPQVIPSIRCLLTGVDNSSKRFKCHRRTKCEEVKFIVPVLRKKSVGEGRDSYGITFETTSVACVRTVPSSCIRSKTGHRVFFDGPS</sequence>
<evidence type="ECO:0000256" key="4">
    <source>
        <dbReference type="ARBA" id="ARBA00022729"/>
    </source>
</evidence>
<evidence type="ECO:0000256" key="2">
    <source>
        <dbReference type="ARBA" id="ARBA00007236"/>
    </source>
</evidence>
<accession>A0A4Y2BKY7</accession>
<reference evidence="5 6" key="1">
    <citation type="journal article" date="2019" name="Sci. Rep.">
        <title>Orb-weaving spider Araneus ventricosus genome elucidates the spidroin gene catalogue.</title>
        <authorList>
            <person name="Kono N."/>
            <person name="Nakamura H."/>
            <person name="Ohtoshi R."/>
            <person name="Moran D.A.P."/>
            <person name="Shinohara A."/>
            <person name="Yoshida Y."/>
            <person name="Fujiwara M."/>
            <person name="Mori M."/>
            <person name="Tomita M."/>
            <person name="Arakawa K."/>
        </authorList>
    </citation>
    <scope>NUCLEOTIDE SEQUENCE [LARGE SCALE GENOMIC DNA]</scope>
</reference>
<evidence type="ECO:0000313" key="5">
    <source>
        <dbReference type="EMBL" id="GBL92377.1"/>
    </source>
</evidence>
<dbReference type="InterPro" id="IPR029034">
    <property type="entry name" value="Cystine-knot_cytokine"/>
</dbReference>
<keyword evidence="6" id="KW-1185">Reference proteome</keyword>
<comment type="caution">
    <text evidence="5">The sequence shown here is derived from an EMBL/GenBank/DDBJ whole genome shotgun (WGS) entry which is preliminary data.</text>
</comment>
<dbReference type="InterPro" id="IPR010345">
    <property type="entry name" value="IL-17_fam"/>
</dbReference>
<dbReference type="EMBL" id="BGPR01000086">
    <property type="protein sequence ID" value="GBL92377.1"/>
    <property type="molecule type" value="Genomic_DNA"/>
</dbReference>